<evidence type="ECO:0000313" key="3">
    <source>
        <dbReference type="Proteomes" id="UP001627154"/>
    </source>
</evidence>
<dbReference type="Proteomes" id="UP001627154">
    <property type="component" value="Unassembled WGS sequence"/>
</dbReference>
<dbReference type="AlphaFoldDB" id="A0ABD2W9Z1"/>
<gene>
    <name evidence="2" type="ORF">TKK_015098</name>
</gene>
<accession>A0ABD2W9Z1</accession>
<dbReference type="InterPro" id="IPR004875">
    <property type="entry name" value="DDE_SF_endonuclease_dom"/>
</dbReference>
<reference evidence="2 3" key="1">
    <citation type="journal article" date="2024" name="bioRxiv">
        <title>A reference genome for Trichogramma kaykai: A tiny desert-dwelling parasitoid wasp with competing sex-ratio distorters.</title>
        <authorList>
            <person name="Culotta J."/>
            <person name="Lindsey A.R."/>
        </authorList>
    </citation>
    <scope>NUCLEOTIDE SEQUENCE [LARGE SCALE GENOMIC DNA]</scope>
    <source>
        <strain evidence="2 3">KSX58</strain>
    </source>
</reference>
<comment type="caution">
    <text evidence="2">The sequence shown here is derived from an EMBL/GenBank/DDBJ whole genome shotgun (WGS) entry which is preliminary data.</text>
</comment>
<protein>
    <recommendedName>
        <fullName evidence="1">DDE-1 domain-containing protein</fullName>
    </recommendedName>
</protein>
<name>A0ABD2W9Z1_9HYME</name>
<dbReference type="Pfam" id="PF03184">
    <property type="entry name" value="DDE_1"/>
    <property type="match status" value="1"/>
</dbReference>
<sequence>MQAATPLINETFSFSASENWVCSFKNTHRISQRKVTRYVKPTESKSVDSVLQPSNNFSTECIQEIQNYNLDFVINTDQMGCEYRANVNRTLDTKGTKIIQVGIGDLNKVSHSYTVQYSITASEDYKNIVVICSKSGKLSAALFSEYLQNILKPYVTDKEFLLLLDSWGGQKNTDLYKIFENNSNSSTCHLKTIPPGCTEFNQPLDVYFHRQIKIFIKELQNSTFLLEQQKQINTREDCLKIHSLIHNQVSAPIFNDMITYAWGYLVHSCPTVALRRGFSNRAQQDLQSVHPRFVPCSGLRALYTGLTCLLHNEKVHDPYELLSRFVGGPETCPDTMDPVEFRGLRTLLSRRVSWNL</sequence>
<keyword evidence="3" id="KW-1185">Reference proteome</keyword>
<evidence type="ECO:0000313" key="2">
    <source>
        <dbReference type="EMBL" id="KAL3389733.1"/>
    </source>
</evidence>
<proteinExistence type="predicted"/>
<organism evidence="2 3">
    <name type="scientific">Trichogramma kaykai</name>
    <dbReference type="NCBI Taxonomy" id="54128"/>
    <lineage>
        <taxon>Eukaryota</taxon>
        <taxon>Metazoa</taxon>
        <taxon>Ecdysozoa</taxon>
        <taxon>Arthropoda</taxon>
        <taxon>Hexapoda</taxon>
        <taxon>Insecta</taxon>
        <taxon>Pterygota</taxon>
        <taxon>Neoptera</taxon>
        <taxon>Endopterygota</taxon>
        <taxon>Hymenoptera</taxon>
        <taxon>Apocrita</taxon>
        <taxon>Proctotrupomorpha</taxon>
        <taxon>Chalcidoidea</taxon>
        <taxon>Trichogrammatidae</taxon>
        <taxon>Trichogramma</taxon>
    </lineage>
</organism>
<dbReference type="EMBL" id="JBJJXI010000122">
    <property type="protein sequence ID" value="KAL3389733.1"/>
    <property type="molecule type" value="Genomic_DNA"/>
</dbReference>
<evidence type="ECO:0000259" key="1">
    <source>
        <dbReference type="Pfam" id="PF03184"/>
    </source>
</evidence>
<feature type="domain" description="DDE-1" evidence="1">
    <location>
        <begin position="122"/>
        <end position="246"/>
    </location>
</feature>